<evidence type="ECO:0000259" key="1">
    <source>
        <dbReference type="SMART" id="SM00280"/>
    </source>
</evidence>
<evidence type="ECO:0000313" key="2">
    <source>
        <dbReference type="EMBL" id="ASY63285.1"/>
    </source>
</evidence>
<dbReference type="PANTHER" id="PTHR21131">
    <property type="entry name" value="SERINE-TYPE ENDOPEPTIDASE INHIBITOR"/>
    <property type="match status" value="1"/>
</dbReference>
<proteinExistence type="predicted"/>
<dbReference type="KEGG" id="esj:SJ05684_c18430"/>
<dbReference type="InterPro" id="IPR036058">
    <property type="entry name" value="Kazal_dom_sf"/>
</dbReference>
<dbReference type="InterPro" id="IPR002350">
    <property type="entry name" value="Kazal_dom"/>
</dbReference>
<dbReference type="PANTHER" id="PTHR21131:SF0">
    <property type="entry name" value="GEO10195P1-RELATED"/>
    <property type="match status" value="1"/>
</dbReference>
<accession>A0A249PBZ5</accession>
<dbReference type="STRING" id="716928.GCA_000261485_04675"/>
<dbReference type="InterPro" id="IPR053265">
    <property type="entry name" value="Serpin"/>
</dbReference>
<dbReference type="SMART" id="SM00280">
    <property type="entry name" value="KAZAL"/>
    <property type="match status" value="2"/>
</dbReference>
<reference evidence="2 3" key="1">
    <citation type="submission" date="2017-08" db="EMBL/GenBank/DDBJ databases">
        <title>Multipartite genome sequences of Sinorhizobium species nodulating soybeans.</title>
        <authorList>
            <person name="Tian C.F."/>
        </authorList>
    </citation>
    <scope>NUCLEOTIDE SEQUENCE [LARGE SCALE GENOMIC DNA]</scope>
    <source>
        <strain evidence="2 3">CCBAU 05684</strain>
    </source>
</reference>
<keyword evidence="3" id="KW-1185">Reference proteome</keyword>
<dbReference type="eggNOG" id="ENOG5033HVC">
    <property type="taxonomic scope" value="Bacteria"/>
</dbReference>
<organism evidence="2 3">
    <name type="scientific">Sinorhizobium sojae CCBAU 05684</name>
    <dbReference type="NCBI Taxonomy" id="716928"/>
    <lineage>
        <taxon>Bacteria</taxon>
        <taxon>Pseudomonadati</taxon>
        <taxon>Pseudomonadota</taxon>
        <taxon>Alphaproteobacteria</taxon>
        <taxon>Hyphomicrobiales</taxon>
        <taxon>Rhizobiaceae</taxon>
        <taxon>Sinorhizobium/Ensifer group</taxon>
        <taxon>Sinorhizobium</taxon>
    </lineage>
</organism>
<name>A0A249PBZ5_9HYPH</name>
<dbReference type="CDD" id="cd00104">
    <property type="entry name" value="KAZAL_FS"/>
    <property type="match status" value="1"/>
</dbReference>
<dbReference type="EMBL" id="CP023067">
    <property type="protein sequence ID" value="ASY63285.1"/>
    <property type="molecule type" value="Genomic_DNA"/>
</dbReference>
<feature type="domain" description="Kazal-like" evidence="1">
    <location>
        <begin position="87"/>
        <end position="129"/>
    </location>
</feature>
<feature type="domain" description="Kazal-like" evidence="1">
    <location>
        <begin position="40"/>
        <end position="80"/>
    </location>
</feature>
<dbReference type="SUPFAM" id="SSF100895">
    <property type="entry name" value="Kazal-type serine protease inhibitors"/>
    <property type="match status" value="2"/>
</dbReference>
<dbReference type="Pfam" id="PF07648">
    <property type="entry name" value="Kazal_2"/>
    <property type="match status" value="2"/>
</dbReference>
<dbReference type="OrthoDB" id="9800302at2"/>
<dbReference type="AlphaFoldDB" id="A0A249PBZ5"/>
<dbReference type="Gene3D" id="3.30.60.30">
    <property type="match status" value="2"/>
</dbReference>
<sequence length="130" mass="14349">MSTFELLASPRGAAILLSLGLLSACTVVVEEPRPGPRPLPQVCTMEYAPVCGQRGDLLRTFPNACHARVDGFRVVHRGACRVDFRPVTPRICTREYAPVCAVRGRRIETFANACMARVDGFRILYPGECR</sequence>
<gene>
    <name evidence="2" type="ORF">SJ05684_c18430</name>
</gene>
<dbReference type="Proteomes" id="UP000217211">
    <property type="component" value="Chromosome"/>
</dbReference>
<evidence type="ECO:0000313" key="3">
    <source>
        <dbReference type="Proteomes" id="UP000217211"/>
    </source>
</evidence>
<protein>
    <submittedName>
        <fullName evidence="2">Peptidase inhibitor, Kazal family</fullName>
    </submittedName>
</protein>